<sequence length="125" mass="13316">MPRTDLERFVNDLGKKGSLLERLKQRAGGLASIVAIGKSLDYNITLDEVKSYIRSNSRQKPSSKKLGAITGRKRGSSASALTSLVQTTALANFATDVPMSPVQVREKASVAAVVIVVVVVVFVAT</sequence>
<evidence type="ECO:0000313" key="2">
    <source>
        <dbReference type="EMBL" id="PAQ05394.1"/>
    </source>
</evidence>
<evidence type="ECO:0000256" key="1">
    <source>
        <dbReference type="SAM" id="MobiDB-lite"/>
    </source>
</evidence>
<dbReference type="RefSeq" id="WP_095495984.1">
    <property type="nucleotide sequence ID" value="NZ_NPKJ01000072.1"/>
</dbReference>
<feature type="region of interest" description="Disordered" evidence="1">
    <location>
        <begin position="55"/>
        <end position="76"/>
    </location>
</feature>
<evidence type="ECO:0008006" key="4">
    <source>
        <dbReference type="Google" id="ProtNLM"/>
    </source>
</evidence>
<evidence type="ECO:0000313" key="3">
    <source>
        <dbReference type="Proteomes" id="UP000216442"/>
    </source>
</evidence>
<dbReference type="EMBL" id="NPKJ01000072">
    <property type="protein sequence ID" value="PAQ05394.1"/>
    <property type="molecule type" value="Genomic_DNA"/>
</dbReference>
<comment type="caution">
    <text evidence="2">The sequence shown here is derived from an EMBL/GenBank/DDBJ whole genome shotgun (WGS) entry which is preliminary data.</text>
</comment>
<proteinExistence type="predicted"/>
<protein>
    <recommendedName>
        <fullName evidence="4">Nif11 domain-containing protein</fullName>
    </recommendedName>
</protein>
<organism evidence="2 3">
    <name type="scientific">Mesorhizobium temperatum</name>
    <dbReference type="NCBI Taxonomy" id="241416"/>
    <lineage>
        <taxon>Bacteria</taxon>
        <taxon>Pseudomonadati</taxon>
        <taxon>Pseudomonadota</taxon>
        <taxon>Alphaproteobacteria</taxon>
        <taxon>Hyphomicrobiales</taxon>
        <taxon>Phyllobacteriaceae</taxon>
        <taxon>Mesorhizobium</taxon>
    </lineage>
</organism>
<gene>
    <name evidence="2" type="ORF">CIT26_30210</name>
</gene>
<keyword evidence="3" id="KW-1185">Reference proteome</keyword>
<name>A0A271LBC4_9HYPH</name>
<dbReference type="Proteomes" id="UP000216442">
    <property type="component" value="Unassembled WGS sequence"/>
</dbReference>
<dbReference type="OrthoDB" id="8097766at2"/>
<accession>A0A271LBC4</accession>
<dbReference type="AlphaFoldDB" id="A0A271LBC4"/>
<reference evidence="2 3" key="1">
    <citation type="submission" date="2017-08" db="EMBL/GenBank/DDBJ databases">
        <title>Mesorhizobium wenxinae sp. nov., a novel rhizobial species isolated from root nodules of chickpea (Cicer arietinum L.).</title>
        <authorList>
            <person name="Zhang J."/>
        </authorList>
    </citation>
    <scope>NUCLEOTIDE SEQUENCE [LARGE SCALE GENOMIC DNA]</scope>
    <source>
        <strain evidence="2 3">SDW018</strain>
    </source>
</reference>